<reference evidence="8" key="1">
    <citation type="journal article" date="2019" name="Int. J. Syst. Evol. Microbiol.">
        <title>The Global Catalogue of Microorganisms (GCM) 10K type strain sequencing project: providing services to taxonomists for standard genome sequencing and annotation.</title>
        <authorList>
            <consortium name="The Broad Institute Genomics Platform"/>
            <consortium name="The Broad Institute Genome Sequencing Center for Infectious Disease"/>
            <person name="Wu L."/>
            <person name="Ma J."/>
        </authorList>
    </citation>
    <scope>NUCLEOTIDE SEQUENCE [LARGE SCALE GENOMIC DNA]</scope>
    <source>
        <strain evidence="8">JCM 14303</strain>
    </source>
</reference>
<gene>
    <name evidence="5" type="primary">rpmJ</name>
    <name evidence="7" type="ORF">GCM10009741_26400</name>
</gene>
<organism evidence="7 8">
    <name type="scientific">Kribbella lupini</name>
    <dbReference type="NCBI Taxonomy" id="291602"/>
    <lineage>
        <taxon>Bacteria</taxon>
        <taxon>Bacillati</taxon>
        <taxon>Actinomycetota</taxon>
        <taxon>Actinomycetes</taxon>
        <taxon>Propionibacteriales</taxon>
        <taxon>Kribbellaceae</taxon>
        <taxon>Kribbella</taxon>
    </lineage>
</organism>
<evidence type="ECO:0000256" key="2">
    <source>
        <dbReference type="ARBA" id="ARBA00022980"/>
    </source>
</evidence>
<dbReference type="EMBL" id="BAAANC010000001">
    <property type="protein sequence ID" value="GAA1523474.1"/>
    <property type="molecule type" value="Genomic_DNA"/>
</dbReference>
<sequence length="61" mass="6902">MRGNITPYGGVLSSAGREEQQMKVRNSLRALKARPGAQVVRRRGRVFVINRRDPRVKARQG</sequence>
<keyword evidence="2 5" id="KW-0689">Ribosomal protein</keyword>
<evidence type="ECO:0000256" key="6">
    <source>
        <dbReference type="SAM" id="MobiDB-lite"/>
    </source>
</evidence>
<protein>
    <recommendedName>
        <fullName evidence="4 5">Large ribosomal subunit protein bL36</fullName>
    </recommendedName>
</protein>
<comment type="caution">
    <text evidence="7">The sequence shown here is derived from an EMBL/GenBank/DDBJ whole genome shotgun (WGS) entry which is preliminary data.</text>
</comment>
<evidence type="ECO:0000313" key="7">
    <source>
        <dbReference type="EMBL" id="GAA1523474.1"/>
    </source>
</evidence>
<evidence type="ECO:0000313" key="8">
    <source>
        <dbReference type="Proteomes" id="UP001500363"/>
    </source>
</evidence>
<keyword evidence="3 5" id="KW-0687">Ribonucleoprotein</keyword>
<dbReference type="Pfam" id="PF00444">
    <property type="entry name" value="Ribosomal_L36"/>
    <property type="match status" value="1"/>
</dbReference>
<dbReference type="InterPro" id="IPR047621">
    <property type="entry name" value="Ribosomal_L36_bact"/>
</dbReference>
<dbReference type="NCBIfam" id="NF002021">
    <property type="entry name" value="PRK00831.1"/>
    <property type="match status" value="1"/>
</dbReference>
<dbReference type="SUPFAM" id="SSF57840">
    <property type="entry name" value="Ribosomal protein L36"/>
    <property type="match status" value="1"/>
</dbReference>
<name>A0ABP4LJE0_9ACTN</name>
<feature type="region of interest" description="Disordered" evidence="6">
    <location>
        <begin position="1"/>
        <end position="20"/>
    </location>
</feature>
<evidence type="ECO:0000256" key="3">
    <source>
        <dbReference type="ARBA" id="ARBA00023274"/>
    </source>
</evidence>
<keyword evidence="8" id="KW-1185">Reference proteome</keyword>
<dbReference type="PANTHER" id="PTHR47781:SF1">
    <property type="entry name" value="LARGE RIBOSOMAL SUBUNIT PROTEIN BL36B"/>
    <property type="match status" value="1"/>
</dbReference>
<evidence type="ECO:0000256" key="1">
    <source>
        <dbReference type="ARBA" id="ARBA00007645"/>
    </source>
</evidence>
<comment type="similarity">
    <text evidence="1 5">Belongs to the bacterial ribosomal protein bL36 family.</text>
</comment>
<dbReference type="InterPro" id="IPR035977">
    <property type="entry name" value="Ribosomal_bL36_sp"/>
</dbReference>
<proteinExistence type="inferred from homology"/>
<accession>A0ABP4LJE0</accession>
<evidence type="ECO:0000256" key="5">
    <source>
        <dbReference type="HAMAP-Rule" id="MF_00251"/>
    </source>
</evidence>
<dbReference type="HAMAP" id="MF_00251">
    <property type="entry name" value="Ribosomal_bL36"/>
    <property type="match status" value="1"/>
</dbReference>
<dbReference type="PANTHER" id="PTHR47781">
    <property type="entry name" value="50S RIBOSOMAL PROTEIN L36 2"/>
    <property type="match status" value="1"/>
</dbReference>
<evidence type="ECO:0000256" key="4">
    <source>
        <dbReference type="ARBA" id="ARBA00035186"/>
    </source>
</evidence>
<dbReference type="InterPro" id="IPR000473">
    <property type="entry name" value="Ribosomal_bL36"/>
</dbReference>
<dbReference type="Proteomes" id="UP001500363">
    <property type="component" value="Unassembled WGS sequence"/>
</dbReference>